<proteinExistence type="predicted"/>
<organism evidence="1">
    <name type="scientific">Rhizophora mucronata</name>
    <name type="common">Asiatic mangrove</name>
    <dbReference type="NCBI Taxonomy" id="61149"/>
    <lineage>
        <taxon>Eukaryota</taxon>
        <taxon>Viridiplantae</taxon>
        <taxon>Streptophyta</taxon>
        <taxon>Embryophyta</taxon>
        <taxon>Tracheophyta</taxon>
        <taxon>Spermatophyta</taxon>
        <taxon>Magnoliopsida</taxon>
        <taxon>eudicotyledons</taxon>
        <taxon>Gunneridae</taxon>
        <taxon>Pentapetalae</taxon>
        <taxon>rosids</taxon>
        <taxon>fabids</taxon>
        <taxon>Malpighiales</taxon>
        <taxon>Rhizophoraceae</taxon>
        <taxon>Rhizophora</taxon>
    </lineage>
</organism>
<dbReference type="EMBL" id="GGEC01092728">
    <property type="protein sequence ID" value="MBX73212.1"/>
    <property type="molecule type" value="Transcribed_RNA"/>
</dbReference>
<accession>A0A2P2R1U8</accession>
<sequence length="41" mass="4789">MDSSMAFKRYCEISLPLSNSSSPGVLIDFRRKALRRWLMKP</sequence>
<name>A0A2P2R1U8_RHIMU</name>
<dbReference type="AlphaFoldDB" id="A0A2P2R1U8"/>
<evidence type="ECO:0000313" key="1">
    <source>
        <dbReference type="EMBL" id="MBX73212.1"/>
    </source>
</evidence>
<protein>
    <submittedName>
        <fullName evidence="1">Uncharacterized protein</fullName>
    </submittedName>
</protein>
<reference evidence="1" key="1">
    <citation type="submission" date="2018-02" db="EMBL/GenBank/DDBJ databases">
        <title>Rhizophora mucronata_Transcriptome.</title>
        <authorList>
            <person name="Meera S.P."/>
            <person name="Sreeshan A."/>
            <person name="Augustine A."/>
        </authorList>
    </citation>
    <scope>NUCLEOTIDE SEQUENCE</scope>
    <source>
        <tissue evidence="1">Leaf</tissue>
    </source>
</reference>